<sequence length="106" mass="11827">MRMQVEEVVRGFQNMTYTIDGKEVQTKVIFIDVNLNQDAGGKGTRTRDIKCISAEVIKAVEHNPFPLLCKLDIEELATKNKTELFVQSITPLKQVGPAQPPASVKQ</sequence>
<organism evidence="1">
    <name type="scientific">marine sediment metagenome</name>
    <dbReference type="NCBI Taxonomy" id="412755"/>
    <lineage>
        <taxon>unclassified sequences</taxon>
        <taxon>metagenomes</taxon>
        <taxon>ecological metagenomes</taxon>
    </lineage>
</organism>
<dbReference type="EMBL" id="BARV01000031">
    <property type="protein sequence ID" value="GAH92004.1"/>
    <property type="molecule type" value="Genomic_DNA"/>
</dbReference>
<proteinExistence type="predicted"/>
<name>X1KPD3_9ZZZZ</name>
<reference evidence="1" key="1">
    <citation type="journal article" date="2014" name="Front. Microbiol.">
        <title>High frequency of phylogenetically diverse reductive dehalogenase-homologous genes in deep subseafloor sedimentary metagenomes.</title>
        <authorList>
            <person name="Kawai M."/>
            <person name="Futagami T."/>
            <person name="Toyoda A."/>
            <person name="Takaki Y."/>
            <person name="Nishi S."/>
            <person name="Hori S."/>
            <person name="Arai W."/>
            <person name="Tsubouchi T."/>
            <person name="Morono Y."/>
            <person name="Uchiyama I."/>
            <person name="Ito T."/>
            <person name="Fujiyama A."/>
            <person name="Inagaki F."/>
            <person name="Takami H."/>
        </authorList>
    </citation>
    <scope>NUCLEOTIDE SEQUENCE</scope>
    <source>
        <strain evidence="1">Expedition CK06-06</strain>
    </source>
</reference>
<comment type="caution">
    <text evidence="1">The sequence shown here is derived from an EMBL/GenBank/DDBJ whole genome shotgun (WGS) entry which is preliminary data.</text>
</comment>
<dbReference type="AlphaFoldDB" id="X1KPD3"/>
<evidence type="ECO:0000313" key="1">
    <source>
        <dbReference type="EMBL" id="GAH92004.1"/>
    </source>
</evidence>
<protein>
    <submittedName>
        <fullName evidence="1">Uncharacterized protein</fullName>
    </submittedName>
</protein>
<gene>
    <name evidence="1" type="ORF">S06H3_00214</name>
</gene>
<accession>X1KPD3</accession>